<evidence type="ECO:0000313" key="2">
    <source>
        <dbReference type="EMBL" id="AGI52299.1"/>
    </source>
</evidence>
<protein>
    <submittedName>
        <fullName evidence="2">Gag protein</fullName>
    </submittedName>
</protein>
<gene>
    <name evidence="2" type="primary">gag</name>
</gene>
<feature type="compositionally biased region" description="Basic residues" evidence="1">
    <location>
        <begin position="38"/>
        <end position="49"/>
    </location>
</feature>
<sequence length="49" mass="5485">NLAFHKGRPGNFLHSRPNPSSPPQIALGSERRQPPLRSRSRKARNSTLP</sequence>
<reference evidence="2" key="1">
    <citation type="journal article" date="2013" name="AIDS Res. Hum. Retroviruses">
        <title>Sequence Variability in p6 gag Protein and gag/pol Coevolution in Human Immunodeficiency Type 1 Subtype F Genomes.</title>
        <authorList>
            <person name="Rossi A.H."/>
            <person name="Rocco C.A."/>
            <person name="Mangano A."/>
            <person name="Sen L."/>
            <person name="Aulicino P.C."/>
        </authorList>
    </citation>
    <scope>NUCLEOTIDE SEQUENCE</scope>
    <source>
        <strain evidence="2">343-O228LTE</strain>
    </source>
</reference>
<feature type="region of interest" description="Disordered" evidence="1">
    <location>
        <begin position="1"/>
        <end position="49"/>
    </location>
</feature>
<evidence type="ECO:0000256" key="1">
    <source>
        <dbReference type="SAM" id="MobiDB-lite"/>
    </source>
</evidence>
<organismHost>
    <name type="scientific">Homo sapiens</name>
    <name type="common">Human</name>
    <dbReference type="NCBI Taxonomy" id="9606"/>
</organismHost>
<name>M9QHK2_HV1</name>
<accession>M9QHK2</accession>
<organism evidence="2">
    <name type="scientific">Human immunodeficiency virus type 1</name>
    <name type="common">HIV-1</name>
    <dbReference type="NCBI Taxonomy" id="11676"/>
    <lineage>
        <taxon>Viruses</taxon>
        <taxon>Riboviria</taxon>
        <taxon>Pararnavirae</taxon>
        <taxon>Artverviricota</taxon>
        <taxon>Revtraviricetes</taxon>
        <taxon>Ortervirales</taxon>
        <taxon>Retroviridae</taxon>
        <taxon>Orthoretrovirinae</taxon>
        <taxon>Lentivirus</taxon>
        <taxon>Lentivirus humimdef1</taxon>
    </lineage>
</organism>
<proteinExistence type="predicted"/>
<dbReference type="EMBL" id="KC534927">
    <property type="protein sequence ID" value="AGI52299.1"/>
    <property type="molecule type" value="Genomic_RNA"/>
</dbReference>
<feature type="non-terminal residue" evidence="2">
    <location>
        <position position="1"/>
    </location>
</feature>